<gene>
    <name evidence="2" type="ORF">UFOPK3967_01034</name>
</gene>
<dbReference type="EMBL" id="CAFBOS010000050">
    <property type="protein sequence ID" value="CAB4991556.1"/>
    <property type="molecule type" value="Genomic_DNA"/>
</dbReference>
<proteinExistence type="predicted"/>
<organism evidence="2">
    <name type="scientific">freshwater metagenome</name>
    <dbReference type="NCBI Taxonomy" id="449393"/>
    <lineage>
        <taxon>unclassified sequences</taxon>
        <taxon>metagenomes</taxon>
        <taxon>ecological metagenomes</taxon>
    </lineage>
</organism>
<dbReference type="AlphaFoldDB" id="A0A6J7NEI2"/>
<reference evidence="2" key="1">
    <citation type="submission" date="2020-05" db="EMBL/GenBank/DDBJ databases">
        <authorList>
            <person name="Chiriac C."/>
            <person name="Salcher M."/>
            <person name="Ghai R."/>
            <person name="Kavagutti S V."/>
        </authorList>
    </citation>
    <scope>NUCLEOTIDE SEQUENCE</scope>
</reference>
<keyword evidence="1" id="KW-0812">Transmembrane</keyword>
<protein>
    <submittedName>
        <fullName evidence="2">Unannotated protein</fullName>
    </submittedName>
</protein>
<sequence>MKFSVVPEPSERWATVMPPFSFAATFGFSATIAGSSQAVTSRWKIFAMVAGERLSSLMPDRL</sequence>
<name>A0A6J7NEI2_9ZZZZ</name>
<evidence type="ECO:0000313" key="2">
    <source>
        <dbReference type="EMBL" id="CAB4991556.1"/>
    </source>
</evidence>
<evidence type="ECO:0000256" key="1">
    <source>
        <dbReference type="SAM" id="Phobius"/>
    </source>
</evidence>
<accession>A0A6J7NEI2</accession>
<feature type="transmembrane region" description="Helical" evidence="1">
    <location>
        <begin position="20"/>
        <end position="39"/>
    </location>
</feature>
<keyword evidence="1" id="KW-1133">Transmembrane helix</keyword>
<keyword evidence="1" id="KW-0472">Membrane</keyword>